<dbReference type="OrthoDB" id="2276068at2759"/>
<comment type="caution">
    <text evidence="15">The sequence shown here is derived from an EMBL/GenBank/DDBJ whole genome shotgun (WGS) entry which is preliminary data.</text>
</comment>
<keyword evidence="7 12" id="KW-0812">Transmembrane</keyword>
<dbReference type="GO" id="GO:0005789">
    <property type="term" value="C:endoplasmic reticulum membrane"/>
    <property type="evidence" value="ECO:0007669"/>
    <property type="project" value="UniProtKB-SubCell"/>
</dbReference>
<comment type="pathway">
    <text evidence="2">Protein modification; protein glycosylation.</text>
</comment>
<evidence type="ECO:0000256" key="11">
    <source>
        <dbReference type="ARBA" id="ARBA00045065"/>
    </source>
</evidence>
<dbReference type="InterPro" id="IPR001296">
    <property type="entry name" value="Glyco_trans_1"/>
</dbReference>
<evidence type="ECO:0000259" key="13">
    <source>
        <dbReference type="Pfam" id="PF00534"/>
    </source>
</evidence>
<evidence type="ECO:0000313" key="15">
    <source>
        <dbReference type="EMBL" id="GAX18690.1"/>
    </source>
</evidence>
<evidence type="ECO:0000256" key="9">
    <source>
        <dbReference type="ARBA" id="ARBA00022989"/>
    </source>
</evidence>
<feature type="transmembrane region" description="Helical" evidence="12">
    <location>
        <begin position="219"/>
        <end position="241"/>
    </location>
</feature>
<organism evidence="15 16">
    <name type="scientific">Fistulifera solaris</name>
    <name type="common">Oleaginous diatom</name>
    <dbReference type="NCBI Taxonomy" id="1519565"/>
    <lineage>
        <taxon>Eukaryota</taxon>
        <taxon>Sar</taxon>
        <taxon>Stramenopiles</taxon>
        <taxon>Ochrophyta</taxon>
        <taxon>Bacillariophyta</taxon>
        <taxon>Bacillariophyceae</taxon>
        <taxon>Bacillariophycidae</taxon>
        <taxon>Naviculales</taxon>
        <taxon>Naviculaceae</taxon>
        <taxon>Fistulifera</taxon>
    </lineage>
</organism>
<proteinExistence type="predicted"/>
<dbReference type="EC" id="2.4.1.131" evidence="3"/>
<dbReference type="InParanoid" id="A0A1Z5JXC6"/>
<name>A0A1Z5JXC6_FISSO</name>
<evidence type="ECO:0000256" key="5">
    <source>
        <dbReference type="ARBA" id="ARBA00022676"/>
    </source>
</evidence>
<dbReference type="PANTHER" id="PTHR45919:SF1">
    <property type="entry name" value="GDP-MAN:MAN(3)GLCNAC(2)-PP-DOL ALPHA-1,2-MANNOSYLTRANSFERASE"/>
    <property type="match status" value="1"/>
</dbReference>
<dbReference type="GO" id="GO:0004377">
    <property type="term" value="F:GDP-Man:Man(3)GlcNAc(2)-PP-Dol alpha-1,2-mannosyltransferase activity"/>
    <property type="evidence" value="ECO:0007669"/>
    <property type="project" value="UniProtKB-EC"/>
</dbReference>
<comment type="subcellular location">
    <subcellularLocation>
        <location evidence="1">Endoplasmic reticulum membrane</location>
        <topology evidence="1">Single-pass membrane protein</topology>
    </subcellularLocation>
</comment>
<dbReference type="InterPro" id="IPR031814">
    <property type="entry name" value="ALG11_N"/>
</dbReference>
<dbReference type="Gene3D" id="3.40.50.2000">
    <property type="entry name" value="Glycogen Phosphorylase B"/>
    <property type="match status" value="1"/>
</dbReference>
<keyword evidence="16" id="KW-1185">Reference proteome</keyword>
<dbReference type="Pfam" id="PF00534">
    <property type="entry name" value="Glycos_transf_1"/>
    <property type="match status" value="1"/>
</dbReference>
<dbReference type="InterPro" id="IPR038013">
    <property type="entry name" value="ALG11"/>
</dbReference>
<evidence type="ECO:0000256" key="10">
    <source>
        <dbReference type="ARBA" id="ARBA00023136"/>
    </source>
</evidence>
<evidence type="ECO:0000256" key="7">
    <source>
        <dbReference type="ARBA" id="ARBA00022692"/>
    </source>
</evidence>
<comment type="catalytic activity">
    <reaction evidence="11">
        <text>an alpha-D-Man-(1-&gt;3)-[alpha-D-Man-(1-&gt;6)]-beta-D-Man-(1-&gt;4)-beta-D-GlcNAc-(1-&gt;4)-alpha-D-GlcNAc-diphospho-di-trans,poly-cis-dolichol + 2 GDP-alpha-D-mannose = an alpha-D-Man-(1-&gt;2)-alpha-D-Man-(1-&gt;2)-alpha-D-Man-(1-&gt;3)-[alpha-D-Man-(1-&gt;6)]-beta-D-Man-(1-&gt;4)-beta-D-GlcNAc-(1-&gt;4)-alpha-D-GlcNAc-diphospho-di-trans,poly-cis-dolichol + 2 GDP + 2 H(+)</text>
        <dbReference type="Rhea" id="RHEA:29523"/>
        <dbReference type="Rhea" id="RHEA-COMP:19515"/>
        <dbReference type="Rhea" id="RHEA-COMP:19516"/>
        <dbReference type="ChEBI" id="CHEBI:15378"/>
        <dbReference type="ChEBI" id="CHEBI:57527"/>
        <dbReference type="ChEBI" id="CHEBI:58189"/>
        <dbReference type="ChEBI" id="CHEBI:132511"/>
        <dbReference type="ChEBI" id="CHEBI:132515"/>
        <dbReference type="EC" id="2.4.1.131"/>
    </reaction>
    <physiologicalReaction direction="left-to-right" evidence="11">
        <dbReference type="Rhea" id="RHEA:29524"/>
    </physiologicalReaction>
</comment>
<dbReference type="Pfam" id="PF15924">
    <property type="entry name" value="ALG11_N"/>
    <property type="match status" value="1"/>
</dbReference>
<evidence type="ECO:0000256" key="8">
    <source>
        <dbReference type="ARBA" id="ARBA00022824"/>
    </source>
</evidence>
<keyword evidence="8" id="KW-0256">Endoplasmic reticulum</keyword>
<dbReference type="PANTHER" id="PTHR45919">
    <property type="entry name" value="GDP-MAN:MAN(3)GLCNAC(2)-PP-DOL ALPHA-1,2-MANNOSYLTRANSFERASE"/>
    <property type="match status" value="1"/>
</dbReference>
<evidence type="ECO:0000259" key="14">
    <source>
        <dbReference type="Pfam" id="PF15924"/>
    </source>
</evidence>
<reference evidence="15 16" key="1">
    <citation type="journal article" date="2015" name="Plant Cell">
        <title>Oil accumulation by the oleaginous diatom Fistulifera solaris as revealed by the genome and transcriptome.</title>
        <authorList>
            <person name="Tanaka T."/>
            <person name="Maeda Y."/>
            <person name="Veluchamy A."/>
            <person name="Tanaka M."/>
            <person name="Abida H."/>
            <person name="Marechal E."/>
            <person name="Bowler C."/>
            <person name="Muto M."/>
            <person name="Sunaga Y."/>
            <person name="Tanaka M."/>
            <person name="Yoshino T."/>
            <person name="Taniguchi T."/>
            <person name="Fukuda Y."/>
            <person name="Nemoto M."/>
            <person name="Matsumoto M."/>
            <person name="Wong P.S."/>
            <person name="Aburatani S."/>
            <person name="Fujibuchi W."/>
        </authorList>
    </citation>
    <scope>NUCLEOTIDE SEQUENCE [LARGE SCALE GENOMIC DNA]</scope>
    <source>
        <strain evidence="15 16">JPCC DA0580</strain>
    </source>
</reference>
<protein>
    <recommendedName>
        <fullName evidence="4">GDP-Man:Man(3)GlcNAc(2)-PP-Dol alpha-1,2-mannosyltransferase</fullName>
        <ecNumber evidence="3">2.4.1.131</ecNumber>
    </recommendedName>
</protein>
<feature type="domain" description="Glycosyl transferase family 1" evidence="13">
    <location>
        <begin position="281"/>
        <end position="378"/>
    </location>
</feature>
<feature type="transmembrane region" description="Helical" evidence="12">
    <location>
        <begin position="6"/>
        <end position="22"/>
    </location>
</feature>
<evidence type="ECO:0000256" key="6">
    <source>
        <dbReference type="ARBA" id="ARBA00022679"/>
    </source>
</evidence>
<dbReference type="SUPFAM" id="SSF53756">
    <property type="entry name" value="UDP-Glycosyltransferase/glycogen phosphorylase"/>
    <property type="match status" value="1"/>
</dbReference>
<sequence>MAACGGALILLVVTALVRLWLLRRRYAQIRHKLRKSSAKVVLGFFHPYCSGGGGGERVLWKMIQDIGGLCERGFSVQIVIYTVDPPSPTYQEQLLQQIQERFDLLISKQLQIQFVHLHAYAHYLQPAPRLSLLVESYGTMRLAMAALESTQSPLPDWFIDTTGCAFAFLVARLLYGCKIMAYVHYPTISTDMLQLVWERRRNAYNHSLANSRILTYGKLLYYCFFAVLYGITGSLAEIVFVNSQWTRAHIQYLWKWSHWKKRIRLLYPPCRVQQQTAVLQRPRDNVILSIGQFRPEKDHPLQIESFHRLIQKYPEWRGRVQLVLIGSCRGPGDEERLSRLCDLVQQYQLSEKDVHFVVNQPYSVLQQWLTRASVGIHTVRRKFYVPLLLFHV</sequence>
<evidence type="ECO:0000313" key="16">
    <source>
        <dbReference type="Proteomes" id="UP000198406"/>
    </source>
</evidence>
<feature type="domain" description="ALG11 mannosyltransferase N-terminal" evidence="14">
    <location>
        <begin position="40"/>
        <end position="254"/>
    </location>
</feature>
<evidence type="ECO:0000256" key="2">
    <source>
        <dbReference type="ARBA" id="ARBA00004922"/>
    </source>
</evidence>
<keyword evidence="10 12" id="KW-0472">Membrane</keyword>
<keyword evidence="6 15" id="KW-0808">Transferase</keyword>
<evidence type="ECO:0000256" key="12">
    <source>
        <dbReference type="SAM" id="Phobius"/>
    </source>
</evidence>
<evidence type="ECO:0000256" key="3">
    <source>
        <dbReference type="ARBA" id="ARBA00012645"/>
    </source>
</evidence>
<evidence type="ECO:0000256" key="4">
    <source>
        <dbReference type="ARBA" id="ARBA00022018"/>
    </source>
</evidence>
<dbReference type="Proteomes" id="UP000198406">
    <property type="component" value="Unassembled WGS sequence"/>
</dbReference>
<dbReference type="GO" id="GO:0006487">
    <property type="term" value="P:protein N-linked glycosylation"/>
    <property type="evidence" value="ECO:0007669"/>
    <property type="project" value="TreeGrafter"/>
</dbReference>
<dbReference type="AlphaFoldDB" id="A0A1Z5JXC6"/>
<evidence type="ECO:0000256" key="1">
    <source>
        <dbReference type="ARBA" id="ARBA00004389"/>
    </source>
</evidence>
<accession>A0A1Z5JXC6</accession>
<dbReference type="EMBL" id="BDSP01000131">
    <property type="protein sequence ID" value="GAX18690.1"/>
    <property type="molecule type" value="Genomic_DNA"/>
</dbReference>
<keyword evidence="5 15" id="KW-0328">Glycosyltransferase</keyword>
<keyword evidence="9 12" id="KW-1133">Transmembrane helix</keyword>
<gene>
    <name evidence="15" type="ORF">FisN_10Hu096</name>
</gene>